<feature type="signal peptide" evidence="1">
    <location>
        <begin position="1"/>
        <end position="23"/>
    </location>
</feature>
<dbReference type="InterPro" id="IPR002931">
    <property type="entry name" value="Transglutaminase-like"/>
</dbReference>
<evidence type="ECO:0000313" key="5">
    <source>
        <dbReference type="Proteomes" id="UP000317289"/>
    </source>
</evidence>
<accession>A0A521CMJ5</accession>
<organism evidence="4 5">
    <name type="scientific">Flavobacterium resistens</name>
    <dbReference type="NCBI Taxonomy" id="443612"/>
    <lineage>
        <taxon>Bacteria</taxon>
        <taxon>Pseudomonadati</taxon>
        <taxon>Bacteroidota</taxon>
        <taxon>Flavobacteriia</taxon>
        <taxon>Flavobacteriales</taxon>
        <taxon>Flavobacteriaceae</taxon>
        <taxon>Flavobacterium</taxon>
    </lineage>
</organism>
<protein>
    <submittedName>
        <fullName evidence="4">Transglutaminase-like superfamily protein</fullName>
    </submittedName>
</protein>
<evidence type="ECO:0000313" key="6">
    <source>
        <dbReference type="Proteomes" id="UP000468990"/>
    </source>
</evidence>
<dbReference type="RefSeq" id="WP_142450354.1">
    <property type="nucleotide sequence ID" value="NZ_FXTA01000002.1"/>
</dbReference>
<dbReference type="EMBL" id="FXTA01000002">
    <property type="protein sequence ID" value="SMO59981.1"/>
    <property type="molecule type" value="Genomic_DNA"/>
</dbReference>
<proteinExistence type="predicted"/>
<name>A0A521CMJ5_9FLAO</name>
<gene>
    <name evidence="3" type="ORF">GJU42_02070</name>
    <name evidence="4" type="ORF">SAMN06265349_102661</name>
</gene>
<dbReference type="Pfam" id="PF01841">
    <property type="entry name" value="Transglut_core"/>
    <property type="match status" value="1"/>
</dbReference>
<keyword evidence="1" id="KW-0732">Signal</keyword>
<dbReference type="Gene3D" id="3.10.620.30">
    <property type="match status" value="1"/>
</dbReference>
<dbReference type="Gene3D" id="2.60.120.1130">
    <property type="match status" value="1"/>
</dbReference>
<keyword evidence="6" id="KW-1185">Reference proteome</keyword>
<dbReference type="Proteomes" id="UP000468990">
    <property type="component" value="Unassembled WGS sequence"/>
</dbReference>
<reference evidence="3 6" key="2">
    <citation type="submission" date="2019-11" db="EMBL/GenBank/DDBJ databases">
        <title>Flavobacterium resistens genome.</title>
        <authorList>
            <person name="Wilson V.M."/>
            <person name="Newman J.D."/>
        </authorList>
    </citation>
    <scope>NUCLEOTIDE SEQUENCE [LARGE SCALE GENOMIC DNA]</scope>
    <source>
        <strain evidence="3 6">DSM 19382</strain>
    </source>
</reference>
<dbReference type="SUPFAM" id="SSF54001">
    <property type="entry name" value="Cysteine proteinases"/>
    <property type="match status" value="1"/>
</dbReference>
<reference evidence="4 5" key="1">
    <citation type="submission" date="2017-05" db="EMBL/GenBank/DDBJ databases">
        <authorList>
            <person name="Varghese N."/>
            <person name="Submissions S."/>
        </authorList>
    </citation>
    <scope>NUCLEOTIDE SEQUENCE [LARGE SCALE GENOMIC DNA]</scope>
    <source>
        <strain evidence="4 5">DSM 19382</strain>
    </source>
</reference>
<dbReference type="Proteomes" id="UP000317289">
    <property type="component" value="Unassembled WGS sequence"/>
</dbReference>
<evidence type="ECO:0000313" key="3">
    <source>
        <dbReference type="EMBL" id="MRX66746.1"/>
    </source>
</evidence>
<dbReference type="OrthoDB" id="8595007at2"/>
<dbReference type="EMBL" id="WKKG01000001">
    <property type="protein sequence ID" value="MRX66746.1"/>
    <property type="molecule type" value="Genomic_DNA"/>
</dbReference>
<feature type="chain" id="PRO_5043205670" evidence="1">
    <location>
        <begin position="24"/>
        <end position="628"/>
    </location>
</feature>
<sequence length="628" mass="72836">MIKKLQFLFPLLFLVYFSGTAQSTKPKSYIAEKKDSYEITVKNNLPSIILSSAEKKWIGDKDDKSILGNRISYIDSFERVFDIEAYSISPANKKQKIGYVGTGDREIDEVFVHDMKFKYYNFLNLEEGSQTYSFYKKEFKKPQYLESYYFKDYLECKSSKIVLKVSKDVEIGYIIQGNPNNENIEFHTETEGDFTVYSWQMLNTEKEEKESDSPSFSYFSPHLIFYIKSYKNASGTQNVVGNIDNLYRFYAQTIKEINKEDQTAVKEKTAELITGLTKDADKAKAIFDYVQTKINYVAFEDGMGGFVPRDAAAVLQKKYGDCKDMANLLNEMLHYAGIESNIAWIGTRHNNYTYENVPSPIVDNHMITVAKIDNKELFLDATGHYSLFPNATPFIQGKEALIKIDDEKYKIIKVPVVSSDQNKTNGKFKIKFESDLLIGQTNLNLNGYLKTQFISVYNKSTDKSEMLRAYFAYFIQNIKTSNVTIKNDDLSQNPLEIQYQFELNKWIKKTDNQLLFKPILFFPYSNARINVEKRKTPLENDFKKSYDFEYDFTIPDGYAIDYLPENFTFSNDFFTAAITYKKVDNTIIINQKMAMNALLVEKTNFEAWNTAIKNITKQYNQNIILVKK</sequence>
<evidence type="ECO:0000313" key="4">
    <source>
        <dbReference type="EMBL" id="SMO59981.1"/>
    </source>
</evidence>
<dbReference type="InterPro" id="IPR038765">
    <property type="entry name" value="Papain-like_cys_pep_sf"/>
</dbReference>
<feature type="domain" description="Transglutaminase-like" evidence="2">
    <location>
        <begin position="269"/>
        <end position="348"/>
    </location>
</feature>
<evidence type="ECO:0000259" key="2">
    <source>
        <dbReference type="Pfam" id="PF01841"/>
    </source>
</evidence>
<dbReference type="Gene3D" id="2.60.40.3140">
    <property type="match status" value="1"/>
</dbReference>
<evidence type="ECO:0000256" key="1">
    <source>
        <dbReference type="SAM" id="SignalP"/>
    </source>
</evidence>
<dbReference type="AlphaFoldDB" id="A0A521CMJ5"/>